<organism evidence="3 4">
    <name type="scientific">Undibacterium luofuense</name>
    <dbReference type="NCBI Taxonomy" id="2828733"/>
    <lineage>
        <taxon>Bacteria</taxon>
        <taxon>Pseudomonadati</taxon>
        <taxon>Pseudomonadota</taxon>
        <taxon>Betaproteobacteria</taxon>
        <taxon>Burkholderiales</taxon>
        <taxon>Oxalobacteraceae</taxon>
        <taxon>Undibacterium</taxon>
    </lineage>
</organism>
<feature type="region of interest" description="Disordered" evidence="1">
    <location>
        <begin position="1"/>
        <end position="21"/>
    </location>
</feature>
<evidence type="ECO:0000259" key="2">
    <source>
        <dbReference type="PROSITE" id="PS51832"/>
    </source>
</evidence>
<dbReference type="GO" id="GO:0008081">
    <property type="term" value="F:phosphoric diester hydrolase activity"/>
    <property type="evidence" value="ECO:0007669"/>
    <property type="project" value="UniProtKB-ARBA"/>
</dbReference>
<gene>
    <name evidence="3" type="ORF">KDM89_05730</name>
</gene>
<dbReference type="Gene3D" id="1.10.3210.10">
    <property type="entry name" value="Hypothetical protein af1432"/>
    <property type="match status" value="1"/>
</dbReference>
<dbReference type="InterPro" id="IPR003607">
    <property type="entry name" value="HD/PDEase_dom"/>
</dbReference>
<reference evidence="3" key="1">
    <citation type="submission" date="2021-04" db="EMBL/GenBank/DDBJ databases">
        <title>novel species isolated from subtropical streams in China.</title>
        <authorList>
            <person name="Lu H."/>
        </authorList>
    </citation>
    <scope>NUCLEOTIDE SEQUENCE</scope>
    <source>
        <strain evidence="3">LFS511W</strain>
    </source>
</reference>
<dbReference type="Pfam" id="PF13487">
    <property type="entry name" value="HD_5"/>
    <property type="match status" value="1"/>
</dbReference>
<feature type="domain" description="HD-GYP" evidence="2">
    <location>
        <begin position="1"/>
        <end position="92"/>
    </location>
</feature>
<dbReference type="RefSeq" id="WP_212686983.1">
    <property type="nucleotide sequence ID" value="NZ_JAGSPN010000003.1"/>
</dbReference>
<evidence type="ECO:0000256" key="1">
    <source>
        <dbReference type="SAM" id="MobiDB-lite"/>
    </source>
</evidence>
<keyword evidence="4" id="KW-1185">Reference proteome</keyword>
<sequence length="175" mass="18682">MAAESLQTETPDGKGYPRGLAGNDVPVDARIVGICDAFDAMTSTRPYRRGMPVEKALSIIEENAGRQFDASFSKIFINMGRAGKLDPVVAHSDEGIPLRECLQCGPVIVLKRKHQHGDKVYCPACTGEYSLVSQGNSISIAPTGATGTPKQLEPEADTELIARLVRDSARALLAG</sequence>
<dbReference type="Proteomes" id="UP000680067">
    <property type="component" value="Unassembled WGS sequence"/>
</dbReference>
<name>A0A941I6A5_9BURK</name>
<comment type="caution">
    <text evidence="3">The sequence shown here is derived from an EMBL/GenBank/DDBJ whole genome shotgun (WGS) entry which is preliminary data.</text>
</comment>
<accession>A0A941I6A5</accession>
<evidence type="ECO:0000313" key="3">
    <source>
        <dbReference type="EMBL" id="MBR7781629.1"/>
    </source>
</evidence>
<dbReference type="CDD" id="cd00077">
    <property type="entry name" value="HDc"/>
    <property type="match status" value="1"/>
</dbReference>
<dbReference type="PANTHER" id="PTHR43155">
    <property type="entry name" value="CYCLIC DI-GMP PHOSPHODIESTERASE PA4108-RELATED"/>
    <property type="match status" value="1"/>
</dbReference>
<protein>
    <recommendedName>
        <fullName evidence="2">HD-GYP domain-containing protein</fullName>
    </recommendedName>
</protein>
<dbReference type="SUPFAM" id="SSF109604">
    <property type="entry name" value="HD-domain/PDEase-like"/>
    <property type="match status" value="1"/>
</dbReference>
<proteinExistence type="predicted"/>
<dbReference type="EMBL" id="JAGSPN010000003">
    <property type="protein sequence ID" value="MBR7781629.1"/>
    <property type="molecule type" value="Genomic_DNA"/>
</dbReference>
<dbReference type="PROSITE" id="PS51832">
    <property type="entry name" value="HD_GYP"/>
    <property type="match status" value="1"/>
</dbReference>
<feature type="compositionally biased region" description="Polar residues" evidence="1">
    <location>
        <begin position="1"/>
        <end position="10"/>
    </location>
</feature>
<dbReference type="InterPro" id="IPR037522">
    <property type="entry name" value="HD_GYP_dom"/>
</dbReference>
<evidence type="ECO:0000313" key="4">
    <source>
        <dbReference type="Proteomes" id="UP000680067"/>
    </source>
</evidence>
<dbReference type="AlphaFoldDB" id="A0A941I6A5"/>
<dbReference type="PANTHER" id="PTHR43155:SF2">
    <property type="entry name" value="CYCLIC DI-GMP PHOSPHODIESTERASE PA4108"/>
    <property type="match status" value="1"/>
</dbReference>